<evidence type="ECO:0000256" key="1">
    <source>
        <dbReference type="ARBA" id="ARBA00023015"/>
    </source>
</evidence>
<dbReference type="InterPro" id="IPR009057">
    <property type="entry name" value="Homeodomain-like_sf"/>
</dbReference>
<evidence type="ECO:0000313" key="6">
    <source>
        <dbReference type="EMBL" id="RBP99049.1"/>
    </source>
</evidence>
<sequence>MPRKIRKAPQTRRDEITQATARLVSEKGYNGITLQDVADAVGMSKPGILHYVGSKEGLLSLIVTDVYVVYGTPEEFITTGLPGADPREPHFPAYLRYLVKHNVAQRQLVRLFMVLQSEAFDPDHPLHDYFEGRADRVWKHYSHIPWALPTGWDWRRDMRPHVRMSLEAMDGIQLRWLRRPPIDYEREWAAFERILFPSPTWDDYR</sequence>
<evidence type="ECO:0000313" key="7">
    <source>
        <dbReference type="Proteomes" id="UP000252345"/>
    </source>
</evidence>
<reference evidence="6 7" key="1">
    <citation type="submission" date="2017-10" db="EMBL/GenBank/DDBJ databases">
        <title>Bifidobacterium xylocopum sp. nov. and Bifidobacterium aemilianum sp. nov., from the carpenter bee (Xylocopa violacea) digestive tract.</title>
        <authorList>
            <person name="Alberoni D."/>
            <person name="Baffoni L."/>
            <person name="Di Gioia D."/>
            <person name="Gaggia F."/>
            <person name="Biavati B."/>
        </authorList>
    </citation>
    <scope>NUCLEOTIDE SEQUENCE [LARGE SCALE GENOMIC DNA]</scope>
    <source>
        <strain evidence="6 7">XV2</strain>
    </source>
</reference>
<feature type="domain" description="HTH tetR-type" evidence="5">
    <location>
        <begin position="10"/>
        <end position="70"/>
    </location>
</feature>
<dbReference type="GO" id="GO:0000976">
    <property type="term" value="F:transcription cis-regulatory region binding"/>
    <property type="evidence" value="ECO:0007669"/>
    <property type="project" value="TreeGrafter"/>
</dbReference>
<evidence type="ECO:0000256" key="4">
    <source>
        <dbReference type="PROSITE-ProRule" id="PRU00335"/>
    </source>
</evidence>
<gene>
    <name evidence="6" type="ORF">CRD59_05710</name>
</gene>
<dbReference type="Proteomes" id="UP000252345">
    <property type="component" value="Unassembled WGS sequence"/>
</dbReference>
<dbReference type="PRINTS" id="PR00455">
    <property type="entry name" value="HTHTETR"/>
</dbReference>
<dbReference type="OrthoDB" id="7505659at2"/>
<dbReference type="GO" id="GO:0003700">
    <property type="term" value="F:DNA-binding transcription factor activity"/>
    <property type="evidence" value="ECO:0007669"/>
    <property type="project" value="TreeGrafter"/>
</dbReference>
<keyword evidence="3" id="KW-0804">Transcription</keyword>
<dbReference type="PANTHER" id="PTHR30055">
    <property type="entry name" value="HTH-TYPE TRANSCRIPTIONAL REGULATOR RUTR"/>
    <property type="match status" value="1"/>
</dbReference>
<dbReference type="PANTHER" id="PTHR30055:SF234">
    <property type="entry name" value="HTH-TYPE TRANSCRIPTIONAL REGULATOR BETI"/>
    <property type="match status" value="1"/>
</dbReference>
<dbReference type="AlphaFoldDB" id="A0A366KBS8"/>
<feature type="DNA-binding region" description="H-T-H motif" evidence="4">
    <location>
        <begin position="33"/>
        <end position="52"/>
    </location>
</feature>
<keyword evidence="7" id="KW-1185">Reference proteome</keyword>
<keyword evidence="1" id="KW-0805">Transcription regulation</keyword>
<evidence type="ECO:0000256" key="3">
    <source>
        <dbReference type="ARBA" id="ARBA00023163"/>
    </source>
</evidence>
<proteinExistence type="predicted"/>
<comment type="caution">
    <text evidence="6">The sequence shown here is derived from an EMBL/GenBank/DDBJ whole genome shotgun (WGS) entry which is preliminary data.</text>
</comment>
<dbReference type="Gene3D" id="1.10.357.10">
    <property type="entry name" value="Tetracycline Repressor, domain 2"/>
    <property type="match status" value="1"/>
</dbReference>
<name>A0A366KBS8_9BIFI</name>
<dbReference type="PROSITE" id="PS50977">
    <property type="entry name" value="HTH_TETR_2"/>
    <property type="match status" value="1"/>
</dbReference>
<dbReference type="InterPro" id="IPR050109">
    <property type="entry name" value="HTH-type_TetR-like_transc_reg"/>
</dbReference>
<organism evidence="6 7">
    <name type="scientific">Bifidobacterium xylocopae</name>
    <dbReference type="NCBI Taxonomy" id="2493119"/>
    <lineage>
        <taxon>Bacteria</taxon>
        <taxon>Bacillati</taxon>
        <taxon>Actinomycetota</taxon>
        <taxon>Actinomycetes</taxon>
        <taxon>Bifidobacteriales</taxon>
        <taxon>Bifidobacteriaceae</taxon>
        <taxon>Bifidobacterium</taxon>
    </lineage>
</organism>
<protein>
    <submittedName>
        <fullName evidence="6">TetR family transcriptional regulator</fullName>
    </submittedName>
</protein>
<evidence type="ECO:0000256" key="2">
    <source>
        <dbReference type="ARBA" id="ARBA00023125"/>
    </source>
</evidence>
<dbReference type="RefSeq" id="WP_113853727.1">
    <property type="nucleotide sequence ID" value="NZ_PDCH01000011.1"/>
</dbReference>
<dbReference type="InterPro" id="IPR001647">
    <property type="entry name" value="HTH_TetR"/>
</dbReference>
<accession>A0A366KBS8</accession>
<dbReference type="Pfam" id="PF00440">
    <property type="entry name" value="TetR_N"/>
    <property type="match status" value="1"/>
</dbReference>
<dbReference type="EMBL" id="PDCH01000011">
    <property type="protein sequence ID" value="RBP99049.1"/>
    <property type="molecule type" value="Genomic_DNA"/>
</dbReference>
<keyword evidence="2 4" id="KW-0238">DNA-binding</keyword>
<evidence type="ECO:0000259" key="5">
    <source>
        <dbReference type="PROSITE" id="PS50977"/>
    </source>
</evidence>
<dbReference type="SUPFAM" id="SSF46689">
    <property type="entry name" value="Homeodomain-like"/>
    <property type="match status" value="1"/>
</dbReference>